<dbReference type="EMBL" id="QNRY01000020">
    <property type="protein sequence ID" value="RBP61768.1"/>
    <property type="molecule type" value="Genomic_DNA"/>
</dbReference>
<dbReference type="InterPro" id="IPR023787">
    <property type="entry name" value="T3SS_YcgR"/>
</dbReference>
<sequence length="276" mass="31577">MSIAFKPVCIICFIKYAAIKPLMVGMRTVDENLKEQFVKRNKLAICATLRELKKNDTTVMVHHEHGQFISKILDVMADSDIFVFDLGGVEHENSRALYAGLLSFVAEPAGAKVEFQTEIGRTIDFQGLPAFTASIPEQLYLIQRRTYFRINTPLWPPLMCRGELPDETNFQFTIKDLSLGGLSLYTDRDTSMLLNPGDIIEQVEMDLDEYGFFCVDLQFISQSAVKVVDNKGEIKLTQRLSFKFPALSAAQERDLQQVIFELERLQNEKKRKFQEM</sequence>
<keyword evidence="8" id="KW-0966">Cell projection</keyword>
<dbReference type="GO" id="GO:0071973">
    <property type="term" value="P:bacterial-type flagellum-dependent cell motility"/>
    <property type="evidence" value="ECO:0007669"/>
    <property type="project" value="UniProtKB-UniRule"/>
</dbReference>
<comment type="function">
    <text evidence="4">Acts as a flagellar brake, regulating swimming and swarming in a bis-(3'-5') cyclic diguanylic acid (c-di-GMP)-dependent manner. Binds 1 c-di-GMP dimer per subunit. Increasing levels of c-di-GMP lead to decreased motility.</text>
</comment>
<gene>
    <name evidence="4" type="primary">ycgR</name>
    <name evidence="8" type="ORF">DES54_12028</name>
</gene>
<dbReference type="Gene3D" id="2.40.10.220">
    <property type="entry name" value="predicted glycosyltransferase like domains"/>
    <property type="match status" value="1"/>
</dbReference>
<dbReference type="GO" id="GO:0035438">
    <property type="term" value="F:cyclic-di-GMP binding"/>
    <property type="evidence" value="ECO:0007669"/>
    <property type="project" value="UniProtKB-UniRule"/>
</dbReference>
<keyword evidence="9" id="KW-1185">Reference proteome</keyword>
<keyword evidence="8" id="KW-0969">Cilium</keyword>
<evidence type="ECO:0000259" key="7">
    <source>
        <dbReference type="Pfam" id="PF07317"/>
    </source>
</evidence>
<dbReference type="HAMAP" id="MF_01457">
    <property type="entry name" value="YcgR"/>
    <property type="match status" value="1"/>
</dbReference>
<protein>
    <recommendedName>
        <fullName evidence="4">Flagellar brake protein YcgR</fullName>
    </recommendedName>
    <alternativeName>
        <fullName evidence="4">Cyclic di-GMP binding protein YcgR</fullName>
    </alternativeName>
</protein>
<evidence type="ECO:0000256" key="1">
    <source>
        <dbReference type="ARBA" id="ARBA00022636"/>
    </source>
</evidence>
<dbReference type="Pfam" id="PF07317">
    <property type="entry name" value="PilZN"/>
    <property type="match status" value="1"/>
</dbReference>
<dbReference type="Gene3D" id="2.30.110.10">
    <property type="entry name" value="Electron Transport, Fmn-binding Protein, Chain A"/>
    <property type="match status" value="1"/>
</dbReference>
<keyword evidence="3 4" id="KW-0975">Bacterial flagellum</keyword>
<comment type="subcellular location">
    <subcellularLocation>
        <location evidence="4">Bacterial flagellum basal body</location>
    </subcellularLocation>
</comment>
<keyword evidence="2 4" id="KW-0547">Nucleotide-binding</keyword>
<dbReference type="GO" id="GO:0009425">
    <property type="term" value="C:bacterial-type flagellum basal body"/>
    <property type="evidence" value="ECO:0007669"/>
    <property type="project" value="UniProtKB-SubCell"/>
</dbReference>
<dbReference type="AlphaFoldDB" id="A0A366I2G3"/>
<proteinExistence type="inferred from homology"/>
<evidence type="ECO:0000256" key="4">
    <source>
        <dbReference type="HAMAP-Rule" id="MF_01457"/>
    </source>
</evidence>
<feature type="coiled-coil region" evidence="5">
    <location>
        <begin position="248"/>
        <end position="275"/>
    </location>
</feature>
<keyword evidence="8" id="KW-0282">Flagellum</keyword>
<organism evidence="8 9">
    <name type="scientific">Brenneria salicis ATCC 15712 = DSM 30166</name>
    <dbReference type="NCBI Taxonomy" id="714314"/>
    <lineage>
        <taxon>Bacteria</taxon>
        <taxon>Pseudomonadati</taxon>
        <taxon>Pseudomonadota</taxon>
        <taxon>Gammaproteobacteria</taxon>
        <taxon>Enterobacterales</taxon>
        <taxon>Pectobacteriaceae</taxon>
        <taxon>Brenneria</taxon>
    </lineage>
</organism>
<feature type="domain" description="PilZ" evidence="6">
    <location>
        <begin position="143"/>
        <end position="261"/>
    </location>
</feature>
<evidence type="ECO:0000256" key="2">
    <source>
        <dbReference type="ARBA" id="ARBA00022741"/>
    </source>
</evidence>
<dbReference type="GO" id="GO:0071945">
    <property type="term" value="P:regulation of bacterial-type flagellum-dependent cell motility by regulation of motor speed"/>
    <property type="evidence" value="ECO:0007669"/>
    <property type="project" value="UniProtKB-UniRule"/>
</dbReference>
<evidence type="ECO:0000256" key="3">
    <source>
        <dbReference type="ARBA" id="ARBA00023143"/>
    </source>
</evidence>
<dbReference type="InterPro" id="IPR012349">
    <property type="entry name" value="Split_barrel_FMN-bd"/>
</dbReference>
<comment type="caution">
    <text evidence="8">The sequence shown here is derived from an EMBL/GenBank/DDBJ whole genome shotgun (WGS) entry which is preliminary data.</text>
</comment>
<evidence type="ECO:0000313" key="9">
    <source>
        <dbReference type="Proteomes" id="UP000253046"/>
    </source>
</evidence>
<dbReference type="Proteomes" id="UP000253046">
    <property type="component" value="Unassembled WGS sequence"/>
</dbReference>
<comment type="similarity">
    <text evidence="4">Belongs to the YcgR family.</text>
</comment>
<feature type="domain" description="Type III secretion system flagellar brake protein YcgR PilZN" evidence="7">
    <location>
        <begin position="37"/>
        <end position="140"/>
    </location>
</feature>
<reference evidence="8 9" key="1">
    <citation type="submission" date="2018-06" db="EMBL/GenBank/DDBJ databases">
        <title>Genomic Encyclopedia of Type Strains, Phase IV (KMG-IV): sequencing the most valuable type-strain genomes for metagenomic binning, comparative biology and taxonomic classification.</title>
        <authorList>
            <person name="Goeker M."/>
        </authorList>
    </citation>
    <scope>NUCLEOTIDE SEQUENCE [LARGE SCALE GENOMIC DNA]</scope>
    <source>
        <strain evidence="8 9">DSM 30166</strain>
    </source>
</reference>
<dbReference type="InterPro" id="IPR009926">
    <property type="entry name" value="T3SS_YcgR_PilZN"/>
</dbReference>
<evidence type="ECO:0000256" key="5">
    <source>
        <dbReference type="SAM" id="Coils"/>
    </source>
</evidence>
<keyword evidence="1 4" id="KW-0973">c-di-GMP</keyword>
<dbReference type="InterPro" id="IPR009875">
    <property type="entry name" value="PilZ_domain"/>
</dbReference>
<name>A0A366I2G3_9GAMM</name>
<evidence type="ECO:0000259" key="6">
    <source>
        <dbReference type="Pfam" id="PF07238"/>
    </source>
</evidence>
<evidence type="ECO:0000313" key="8">
    <source>
        <dbReference type="EMBL" id="RBP61768.1"/>
    </source>
</evidence>
<dbReference type="Pfam" id="PF07238">
    <property type="entry name" value="PilZ"/>
    <property type="match status" value="1"/>
</dbReference>
<comment type="subunit">
    <text evidence="4">Monomer. Interacts with the flagellar basal bodies.</text>
</comment>
<keyword evidence="5" id="KW-0175">Coiled coil</keyword>
<accession>A0A366I2G3</accession>